<dbReference type="EMBL" id="HBUF01342838">
    <property type="protein sequence ID" value="CAG6705944.1"/>
    <property type="molecule type" value="Transcribed_RNA"/>
</dbReference>
<dbReference type="EMBL" id="HBUF01342837">
    <property type="protein sequence ID" value="CAG6705943.1"/>
    <property type="molecule type" value="Transcribed_RNA"/>
</dbReference>
<dbReference type="Pfam" id="PF06109">
    <property type="entry name" value="HlyE"/>
    <property type="match status" value="1"/>
</dbReference>
<name>A0A8D8UJ26_9HEMI</name>
<reference evidence="2" key="1">
    <citation type="submission" date="2021-05" db="EMBL/GenBank/DDBJ databases">
        <authorList>
            <person name="Alioto T."/>
            <person name="Alioto T."/>
            <person name="Gomez Garrido J."/>
        </authorList>
    </citation>
    <scope>NUCLEOTIDE SEQUENCE</scope>
</reference>
<dbReference type="SUPFAM" id="SSF58100">
    <property type="entry name" value="Bacterial hemolysins"/>
    <property type="match status" value="1"/>
</dbReference>
<evidence type="ECO:0000256" key="1">
    <source>
        <dbReference type="SAM" id="Coils"/>
    </source>
</evidence>
<dbReference type="Gene3D" id="1.20.1170.10">
    <property type="match status" value="1"/>
</dbReference>
<dbReference type="EMBL" id="HBUF01342835">
    <property type="protein sequence ID" value="CAG6705941.1"/>
    <property type="molecule type" value="Transcribed_RNA"/>
</dbReference>
<proteinExistence type="predicted"/>
<dbReference type="GO" id="GO:0044179">
    <property type="term" value="P:hemolysis in another organism"/>
    <property type="evidence" value="ECO:0007669"/>
    <property type="project" value="InterPro"/>
</dbReference>
<sequence>MEGVFTQIVTKQNNMLIQYNEYLDKVVPFKAVRASLTALDVFSTDYNGDCRKDIYDATSKGYRVLDNYYKATNIIFRWCALTDKLATFIGKHNLTQNKSLDIMIRTAEKELQAMTESLDILSTTRDDLSIMTYILQQIPSKIRREVHIMRNQYKTNKKQKNIKERTYWSNLLEGAIDAIIGLATYALKYFLVDGPFALFFTLSELGIPKQVINGSQIPSEEESFNITETYTNALIKVIQDVWLNVTKAENKVQPEIADLQKYYDNIKTNQGAMNVNNRYAMEPLTETEKQQLVLLQENVKQFMNRN</sequence>
<accession>A0A8D8UJ26</accession>
<dbReference type="EMBL" id="HBUF01342836">
    <property type="protein sequence ID" value="CAG6705942.1"/>
    <property type="molecule type" value="Transcribed_RNA"/>
</dbReference>
<dbReference type="AlphaFoldDB" id="A0A8D8UJ26"/>
<dbReference type="InterPro" id="IPR027018">
    <property type="entry name" value="Hemolysin_E"/>
</dbReference>
<evidence type="ECO:0000313" key="2">
    <source>
        <dbReference type="EMBL" id="CAG6705944.1"/>
    </source>
</evidence>
<feature type="coiled-coil region" evidence="1">
    <location>
        <begin position="97"/>
        <end position="124"/>
    </location>
</feature>
<protein>
    <submittedName>
        <fullName evidence="2">Uncharacterized protein</fullName>
    </submittedName>
</protein>
<keyword evidence="1" id="KW-0175">Coiled coil</keyword>
<organism evidence="2">
    <name type="scientific">Cacopsylla melanoneura</name>
    <dbReference type="NCBI Taxonomy" id="428564"/>
    <lineage>
        <taxon>Eukaryota</taxon>
        <taxon>Metazoa</taxon>
        <taxon>Ecdysozoa</taxon>
        <taxon>Arthropoda</taxon>
        <taxon>Hexapoda</taxon>
        <taxon>Insecta</taxon>
        <taxon>Pterygota</taxon>
        <taxon>Neoptera</taxon>
        <taxon>Paraneoptera</taxon>
        <taxon>Hemiptera</taxon>
        <taxon>Sternorrhyncha</taxon>
        <taxon>Psylloidea</taxon>
        <taxon>Psyllidae</taxon>
        <taxon>Psyllinae</taxon>
        <taxon>Cacopsylla</taxon>
    </lineage>
</organism>